<keyword evidence="1" id="KW-0812">Transmembrane</keyword>
<evidence type="ECO:0000313" key="2">
    <source>
        <dbReference type="EMBL" id="KPV47352.1"/>
    </source>
</evidence>
<proteinExistence type="predicted"/>
<keyword evidence="1" id="KW-1133">Transmembrane helix</keyword>
<feature type="transmembrane region" description="Helical" evidence="1">
    <location>
        <begin position="84"/>
        <end position="108"/>
    </location>
</feature>
<feature type="non-terminal residue" evidence="2">
    <location>
        <position position="1"/>
    </location>
</feature>
<accession>A0A0P9CNB1</accession>
<evidence type="ECO:0000256" key="1">
    <source>
        <dbReference type="SAM" id="Phobius"/>
    </source>
</evidence>
<feature type="transmembrane region" description="Helical" evidence="1">
    <location>
        <begin position="158"/>
        <end position="179"/>
    </location>
</feature>
<protein>
    <submittedName>
        <fullName evidence="2">Uncharacterized protein</fullName>
    </submittedName>
</protein>
<dbReference type="Proteomes" id="UP000050509">
    <property type="component" value="Unassembled WGS sequence"/>
</dbReference>
<sequence>AAPLAIAQQRRLQIESLPAGLILLAHILFGTRVGLGFNFGALHLVSPLADAALRWLMPLFAAVYGAVLLLAWARFRHEQRERGAIAPATLIDFLLAGLLAFVATNKVFSPQYIIWLLPFAPLLRPRHAALLVGMAAATIALFPYDYTNLLALHDAPVLLLNARNLLLVALLVALLAPYLPRMAAWRRLPHRTSDSATRPCAAD</sequence>
<name>A0A0P9CNB1_9CHLR</name>
<feature type="non-terminal residue" evidence="2">
    <location>
        <position position="203"/>
    </location>
</feature>
<gene>
    <name evidence="2" type="ORF">SE17_42515</name>
</gene>
<feature type="transmembrane region" description="Helical" evidence="1">
    <location>
        <begin position="128"/>
        <end position="146"/>
    </location>
</feature>
<dbReference type="AlphaFoldDB" id="A0A0P9CNB1"/>
<comment type="caution">
    <text evidence="2">The sequence shown here is derived from an EMBL/GenBank/DDBJ whole genome shotgun (WGS) entry which is preliminary data.</text>
</comment>
<keyword evidence="3" id="KW-1185">Reference proteome</keyword>
<evidence type="ECO:0000313" key="3">
    <source>
        <dbReference type="Proteomes" id="UP000050509"/>
    </source>
</evidence>
<feature type="transmembrane region" description="Helical" evidence="1">
    <location>
        <begin position="52"/>
        <end position="72"/>
    </location>
</feature>
<dbReference type="EMBL" id="LJCR01003412">
    <property type="protein sequence ID" value="KPV47352.1"/>
    <property type="molecule type" value="Genomic_DNA"/>
</dbReference>
<organism evidence="2 3">
    <name type="scientific">Kouleothrix aurantiaca</name>
    <dbReference type="NCBI Taxonomy" id="186479"/>
    <lineage>
        <taxon>Bacteria</taxon>
        <taxon>Bacillati</taxon>
        <taxon>Chloroflexota</taxon>
        <taxon>Chloroflexia</taxon>
        <taxon>Chloroflexales</taxon>
        <taxon>Roseiflexineae</taxon>
        <taxon>Roseiflexaceae</taxon>
        <taxon>Kouleothrix</taxon>
    </lineage>
</organism>
<feature type="transmembrane region" description="Helical" evidence="1">
    <location>
        <begin position="21"/>
        <end position="46"/>
    </location>
</feature>
<reference evidence="2 3" key="1">
    <citation type="submission" date="2015-09" db="EMBL/GenBank/DDBJ databases">
        <title>Draft genome sequence of Kouleothrix aurantiaca JCM 19913.</title>
        <authorList>
            <person name="Hemp J."/>
        </authorList>
    </citation>
    <scope>NUCLEOTIDE SEQUENCE [LARGE SCALE GENOMIC DNA]</scope>
    <source>
        <strain evidence="2 3">COM-B</strain>
    </source>
</reference>
<keyword evidence="1" id="KW-0472">Membrane</keyword>